<organism evidence="2 3">
    <name type="scientific">Panagrolaimus davidi</name>
    <dbReference type="NCBI Taxonomy" id="227884"/>
    <lineage>
        <taxon>Eukaryota</taxon>
        <taxon>Metazoa</taxon>
        <taxon>Ecdysozoa</taxon>
        <taxon>Nematoda</taxon>
        <taxon>Chromadorea</taxon>
        <taxon>Rhabditida</taxon>
        <taxon>Tylenchina</taxon>
        <taxon>Panagrolaimomorpha</taxon>
        <taxon>Panagrolaimoidea</taxon>
        <taxon>Panagrolaimidae</taxon>
        <taxon>Panagrolaimus</taxon>
    </lineage>
</organism>
<reference evidence="3" key="1">
    <citation type="submission" date="2022-11" db="UniProtKB">
        <authorList>
            <consortium name="WormBaseParasite"/>
        </authorList>
    </citation>
    <scope>IDENTIFICATION</scope>
</reference>
<evidence type="ECO:0000256" key="1">
    <source>
        <dbReference type="SAM" id="MobiDB-lite"/>
    </source>
</evidence>
<dbReference type="Proteomes" id="UP000887578">
    <property type="component" value="Unplaced"/>
</dbReference>
<sequence>MPMEAHPPMDFPHPESMHQMPPMDMNPEMPRQKSSRHSMPPMILEGVPMEFVPMNGIPIELPMHLPMEAMPRFL</sequence>
<evidence type="ECO:0000313" key="2">
    <source>
        <dbReference type="Proteomes" id="UP000887578"/>
    </source>
</evidence>
<keyword evidence="2" id="KW-1185">Reference proteome</keyword>
<name>A0A914PXN6_9BILA</name>
<protein>
    <submittedName>
        <fullName evidence="3">Uncharacterized protein</fullName>
    </submittedName>
</protein>
<accession>A0A914PXN6</accession>
<feature type="region of interest" description="Disordered" evidence="1">
    <location>
        <begin position="1"/>
        <end position="41"/>
    </location>
</feature>
<evidence type="ECO:0000313" key="3">
    <source>
        <dbReference type="WBParaSite" id="PDA_v2.g23125.t1"/>
    </source>
</evidence>
<dbReference type="WBParaSite" id="PDA_v2.g23125.t1">
    <property type="protein sequence ID" value="PDA_v2.g23125.t1"/>
    <property type="gene ID" value="PDA_v2.g23125"/>
</dbReference>
<proteinExistence type="predicted"/>
<dbReference type="AlphaFoldDB" id="A0A914PXN6"/>